<dbReference type="InterPro" id="IPR011992">
    <property type="entry name" value="EF-hand-dom_pair"/>
</dbReference>
<dbReference type="InterPro" id="IPR018247">
    <property type="entry name" value="EF_Hand_1_Ca_BS"/>
</dbReference>
<keyword evidence="1" id="KW-0106">Calcium</keyword>
<dbReference type="SUPFAM" id="SSF47473">
    <property type="entry name" value="EF-hand"/>
    <property type="match status" value="1"/>
</dbReference>
<dbReference type="Proteomes" id="UP001642484">
    <property type="component" value="Unassembled WGS sequence"/>
</dbReference>
<dbReference type="EMBL" id="CAXAMN010028761">
    <property type="protein sequence ID" value="CAK9117609.1"/>
    <property type="molecule type" value="Genomic_DNA"/>
</dbReference>
<evidence type="ECO:0000313" key="5">
    <source>
        <dbReference type="Proteomes" id="UP001642484"/>
    </source>
</evidence>
<evidence type="ECO:0000313" key="4">
    <source>
        <dbReference type="EMBL" id="CAK9117609.1"/>
    </source>
</evidence>
<dbReference type="Gene3D" id="1.10.238.10">
    <property type="entry name" value="EF-hand"/>
    <property type="match status" value="1"/>
</dbReference>
<accession>A0ABP0SYU5</accession>
<gene>
    <name evidence="4" type="ORF">CCMP2556_LOCUS54896</name>
</gene>
<dbReference type="PROSITE" id="PS50222">
    <property type="entry name" value="EF_HAND_2"/>
    <property type="match status" value="1"/>
</dbReference>
<feature type="domain" description="EF-hand" evidence="3">
    <location>
        <begin position="46"/>
        <end position="81"/>
    </location>
</feature>
<keyword evidence="5" id="KW-1185">Reference proteome</keyword>
<protein>
    <recommendedName>
        <fullName evidence="3">EF-hand domain-containing protein</fullName>
    </recommendedName>
</protein>
<sequence length="102" mass="11739">MRRLRSSSGVTKLRLAILDYNQDGLLSGEELRAWIQKEDDVMNDEEAEEEAKVALEVFDHDKDLSLNKAEFKEAINSREAEQSLESDDHELEEEISAQETEQ</sequence>
<organism evidence="4 5">
    <name type="scientific">Durusdinium trenchii</name>
    <dbReference type="NCBI Taxonomy" id="1381693"/>
    <lineage>
        <taxon>Eukaryota</taxon>
        <taxon>Sar</taxon>
        <taxon>Alveolata</taxon>
        <taxon>Dinophyceae</taxon>
        <taxon>Suessiales</taxon>
        <taxon>Symbiodiniaceae</taxon>
        <taxon>Durusdinium</taxon>
    </lineage>
</organism>
<evidence type="ECO:0000256" key="1">
    <source>
        <dbReference type="ARBA" id="ARBA00022837"/>
    </source>
</evidence>
<proteinExistence type="predicted"/>
<evidence type="ECO:0000256" key="2">
    <source>
        <dbReference type="SAM" id="MobiDB-lite"/>
    </source>
</evidence>
<comment type="caution">
    <text evidence="4">The sequence shown here is derived from an EMBL/GenBank/DDBJ whole genome shotgun (WGS) entry which is preliminary data.</text>
</comment>
<name>A0ABP0SYU5_9DINO</name>
<feature type="compositionally biased region" description="Acidic residues" evidence="2">
    <location>
        <begin position="82"/>
        <end position="102"/>
    </location>
</feature>
<dbReference type="InterPro" id="IPR002048">
    <property type="entry name" value="EF_hand_dom"/>
</dbReference>
<reference evidence="4 5" key="1">
    <citation type="submission" date="2024-02" db="EMBL/GenBank/DDBJ databases">
        <authorList>
            <person name="Chen Y."/>
            <person name="Shah S."/>
            <person name="Dougan E. K."/>
            <person name="Thang M."/>
            <person name="Chan C."/>
        </authorList>
    </citation>
    <scope>NUCLEOTIDE SEQUENCE [LARGE SCALE GENOMIC DNA]</scope>
</reference>
<feature type="region of interest" description="Disordered" evidence="2">
    <location>
        <begin position="76"/>
        <end position="102"/>
    </location>
</feature>
<evidence type="ECO:0000259" key="3">
    <source>
        <dbReference type="PROSITE" id="PS50222"/>
    </source>
</evidence>
<dbReference type="PROSITE" id="PS00018">
    <property type="entry name" value="EF_HAND_1"/>
    <property type="match status" value="1"/>
</dbReference>